<organism evidence="3 4">
    <name type="scientific">Cephalotus follicularis</name>
    <name type="common">Albany pitcher plant</name>
    <dbReference type="NCBI Taxonomy" id="3775"/>
    <lineage>
        <taxon>Eukaryota</taxon>
        <taxon>Viridiplantae</taxon>
        <taxon>Streptophyta</taxon>
        <taxon>Embryophyta</taxon>
        <taxon>Tracheophyta</taxon>
        <taxon>Spermatophyta</taxon>
        <taxon>Magnoliopsida</taxon>
        <taxon>eudicotyledons</taxon>
        <taxon>Gunneridae</taxon>
        <taxon>Pentapetalae</taxon>
        <taxon>rosids</taxon>
        <taxon>fabids</taxon>
        <taxon>Oxalidales</taxon>
        <taxon>Cephalotaceae</taxon>
        <taxon>Cephalotus</taxon>
    </lineage>
</organism>
<dbReference type="STRING" id="3775.A0A1Q3CEU0"/>
<gene>
    <name evidence="3" type="ORF">CFOL_v3_22103</name>
</gene>
<dbReference type="AlphaFoldDB" id="A0A1Q3CEU0"/>
<dbReference type="EMBL" id="BDDD01001839">
    <property type="protein sequence ID" value="GAV78638.1"/>
    <property type="molecule type" value="Genomic_DNA"/>
</dbReference>
<dbReference type="Proteomes" id="UP000187406">
    <property type="component" value="Unassembled WGS sequence"/>
</dbReference>
<name>A0A1Q3CEU0_CEPFO</name>
<dbReference type="Pfam" id="PF15749">
    <property type="entry name" value="MRNIP"/>
    <property type="match status" value="1"/>
</dbReference>
<sequence>VKQQKKSSNKWTCVVCNQKQSVWKVFAKGYMARDLRNFVQSFNMSRTFSQQNQSHLPEGPTLQPFDPHRKRPIDWTQYLEPDDHHQNQNILEDEKNGSEFEPKTLSKMAKEMFKKPKLDGGDDDNDQPNFSKRNTISDKYAVSSVKEPKKCVQTMATGASTWSNYLTENGEEPRSRLLTTTKRASKWNDYITHDDDDNHPDNLLLDNTGRGGFTGGISQWSNNVFETISNDDRVKDDIHPDFL</sequence>
<reference evidence="4" key="1">
    <citation type="submission" date="2016-04" db="EMBL/GenBank/DDBJ databases">
        <title>Cephalotus genome sequencing.</title>
        <authorList>
            <person name="Fukushima K."/>
            <person name="Hasebe M."/>
            <person name="Fang X."/>
        </authorList>
    </citation>
    <scope>NUCLEOTIDE SEQUENCE [LARGE SCALE GENOMIC DNA]</scope>
    <source>
        <strain evidence="4">cv. St1</strain>
    </source>
</reference>
<dbReference type="InterPro" id="IPR032739">
    <property type="entry name" value="MRNIP"/>
</dbReference>
<dbReference type="PANTHER" id="PTHR15863">
    <property type="entry name" value="MRN COMPLEX-INTERACTING PROTEIN"/>
    <property type="match status" value="1"/>
</dbReference>
<keyword evidence="4" id="KW-1185">Reference proteome</keyword>
<feature type="non-terminal residue" evidence="3">
    <location>
        <position position="243"/>
    </location>
</feature>
<proteinExistence type="predicted"/>
<dbReference type="GO" id="GO:0005634">
    <property type="term" value="C:nucleus"/>
    <property type="evidence" value="ECO:0007669"/>
    <property type="project" value="TreeGrafter"/>
</dbReference>
<protein>
    <recommendedName>
        <fullName evidence="2">MRN complex-interacting protein N-terminal domain-containing protein</fullName>
    </recommendedName>
</protein>
<comment type="caution">
    <text evidence="3">The sequence shown here is derived from an EMBL/GenBank/DDBJ whole genome shotgun (WGS) entry which is preliminary data.</text>
</comment>
<feature type="region of interest" description="Disordered" evidence="1">
    <location>
        <begin position="49"/>
        <end position="69"/>
    </location>
</feature>
<dbReference type="GO" id="GO:0003682">
    <property type="term" value="F:chromatin binding"/>
    <property type="evidence" value="ECO:0007669"/>
    <property type="project" value="TreeGrafter"/>
</dbReference>
<dbReference type="InParanoid" id="A0A1Q3CEU0"/>
<dbReference type="GO" id="GO:0007095">
    <property type="term" value="P:mitotic G2 DNA damage checkpoint signaling"/>
    <property type="evidence" value="ECO:0007669"/>
    <property type="project" value="TreeGrafter"/>
</dbReference>
<dbReference type="InterPro" id="IPR049472">
    <property type="entry name" value="MRNIP_N"/>
</dbReference>
<feature type="domain" description="MRN complex-interacting protein N-terminal" evidence="2">
    <location>
        <begin position="1"/>
        <end position="54"/>
    </location>
</feature>
<dbReference type="OrthoDB" id="5960226at2759"/>
<accession>A0A1Q3CEU0</accession>
<evidence type="ECO:0000313" key="4">
    <source>
        <dbReference type="Proteomes" id="UP000187406"/>
    </source>
</evidence>
<dbReference type="PANTHER" id="PTHR15863:SF2">
    <property type="entry name" value="MRN COMPLEX-INTERACTING PROTEIN"/>
    <property type="match status" value="1"/>
</dbReference>
<evidence type="ECO:0000313" key="3">
    <source>
        <dbReference type="EMBL" id="GAV78638.1"/>
    </source>
</evidence>
<evidence type="ECO:0000259" key="2">
    <source>
        <dbReference type="Pfam" id="PF15749"/>
    </source>
</evidence>
<feature type="non-terminal residue" evidence="3">
    <location>
        <position position="1"/>
    </location>
</feature>
<dbReference type="FunCoup" id="A0A1Q3CEU0">
    <property type="interactions" value="44"/>
</dbReference>
<evidence type="ECO:0000256" key="1">
    <source>
        <dbReference type="SAM" id="MobiDB-lite"/>
    </source>
</evidence>
<feature type="region of interest" description="Disordered" evidence="1">
    <location>
        <begin position="115"/>
        <end position="135"/>
    </location>
</feature>